<feature type="region of interest" description="Disordered" evidence="1">
    <location>
        <begin position="59"/>
        <end position="78"/>
    </location>
</feature>
<feature type="compositionally biased region" description="Gly residues" evidence="1">
    <location>
        <begin position="377"/>
        <end position="389"/>
    </location>
</feature>
<evidence type="ECO:0008006" key="4">
    <source>
        <dbReference type="Google" id="ProtNLM"/>
    </source>
</evidence>
<feature type="compositionally biased region" description="Basic residues" evidence="1">
    <location>
        <begin position="195"/>
        <end position="209"/>
    </location>
</feature>
<dbReference type="Proteomes" id="UP000494174">
    <property type="component" value="Unassembled WGS sequence"/>
</dbReference>
<reference evidence="2 3" key="1">
    <citation type="submission" date="2019-09" db="EMBL/GenBank/DDBJ databases">
        <authorList>
            <person name="Depoorter E."/>
        </authorList>
    </citation>
    <scope>NUCLEOTIDE SEQUENCE [LARGE SCALE GENOMIC DNA]</scope>
    <source>
        <strain evidence="2">R-15945</strain>
    </source>
</reference>
<feature type="region of interest" description="Disordered" evidence="1">
    <location>
        <begin position="460"/>
        <end position="481"/>
    </location>
</feature>
<feature type="compositionally biased region" description="Low complexity" evidence="1">
    <location>
        <begin position="165"/>
        <end position="174"/>
    </location>
</feature>
<proteinExistence type="predicted"/>
<gene>
    <name evidence="2" type="ORF">BLA15945_07865</name>
</gene>
<feature type="compositionally biased region" description="Low complexity" evidence="1">
    <location>
        <begin position="950"/>
        <end position="970"/>
    </location>
</feature>
<protein>
    <recommendedName>
        <fullName evidence="4">LigA</fullName>
    </recommendedName>
</protein>
<dbReference type="EMBL" id="CABVPU010000075">
    <property type="protein sequence ID" value="VWC50404.1"/>
    <property type="molecule type" value="Genomic_DNA"/>
</dbReference>
<feature type="region of interest" description="Disordered" evidence="1">
    <location>
        <begin position="496"/>
        <end position="542"/>
    </location>
</feature>
<evidence type="ECO:0000256" key="1">
    <source>
        <dbReference type="SAM" id="MobiDB-lite"/>
    </source>
</evidence>
<feature type="compositionally biased region" description="Basic and acidic residues" evidence="1">
    <location>
        <begin position="709"/>
        <end position="728"/>
    </location>
</feature>
<feature type="region of interest" description="Disordered" evidence="1">
    <location>
        <begin position="165"/>
        <end position="215"/>
    </location>
</feature>
<feature type="region of interest" description="Disordered" evidence="1">
    <location>
        <begin position="289"/>
        <end position="400"/>
    </location>
</feature>
<evidence type="ECO:0000313" key="2">
    <source>
        <dbReference type="EMBL" id="VWC50404.1"/>
    </source>
</evidence>
<feature type="compositionally biased region" description="Low complexity" evidence="1">
    <location>
        <begin position="761"/>
        <end position="775"/>
    </location>
</feature>
<feature type="region of interest" description="Disordered" evidence="1">
    <location>
        <begin position="1"/>
        <end position="50"/>
    </location>
</feature>
<feature type="compositionally biased region" description="Basic residues" evidence="1">
    <location>
        <begin position="802"/>
        <end position="827"/>
    </location>
</feature>
<dbReference type="AlphaFoldDB" id="A0A6P2T356"/>
<feature type="compositionally biased region" description="Basic residues" evidence="1">
    <location>
        <begin position="1"/>
        <end position="21"/>
    </location>
</feature>
<feature type="compositionally biased region" description="Basic residues" evidence="1">
    <location>
        <begin position="35"/>
        <end position="49"/>
    </location>
</feature>
<feature type="region of interest" description="Disordered" evidence="1">
    <location>
        <begin position="923"/>
        <end position="1025"/>
    </location>
</feature>
<feature type="region of interest" description="Disordered" evidence="1">
    <location>
        <begin position="585"/>
        <end position="611"/>
    </location>
</feature>
<organism evidence="2 3">
    <name type="scientific">Burkholderia lata (strain ATCC 17760 / DSM 23089 / LMG 22485 / NCIMB 9086 / R18194 / 383)</name>
    <dbReference type="NCBI Taxonomy" id="482957"/>
    <lineage>
        <taxon>Bacteria</taxon>
        <taxon>Pseudomonadati</taxon>
        <taxon>Pseudomonadota</taxon>
        <taxon>Betaproteobacteria</taxon>
        <taxon>Burkholderiales</taxon>
        <taxon>Burkholderiaceae</taxon>
        <taxon>Burkholderia</taxon>
        <taxon>Burkholderia cepacia complex</taxon>
    </lineage>
</organism>
<feature type="compositionally biased region" description="Basic residues" evidence="1">
    <location>
        <begin position="59"/>
        <end position="72"/>
    </location>
</feature>
<accession>A0A6P2T356</accession>
<feature type="compositionally biased region" description="Basic residues" evidence="1">
    <location>
        <begin position="979"/>
        <end position="990"/>
    </location>
</feature>
<feature type="region of interest" description="Disordered" evidence="1">
    <location>
        <begin position="682"/>
        <end position="906"/>
    </location>
</feature>
<feature type="compositionally biased region" description="Basic residues" evidence="1">
    <location>
        <begin position="879"/>
        <end position="898"/>
    </location>
</feature>
<feature type="compositionally biased region" description="Basic residues" evidence="1">
    <location>
        <begin position="175"/>
        <end position="185"/>
    </location>
</feature>
<sequence>MPASARRRRPRRAARGARRAGRAPSGAAHVVSRGAGRRRRAARACRRGGRAVDPCLRRRHGRRTARVRRAASRRAAGGAVRSRAAAAVSRAAARTRAAPRVPVDVVPSHRRRWLVVPADRAGSRVAVRRGEPGARAGCRAARLGLRGLQRGAGGAVRRRALRGARGVLGASGRRAGARSRRRPAPRAHAGAPRAQRPRRGGRRARRAGRRAGAALADDAVRRVPVRVPADAVAAHRAARPGGRLAGCQPRVEQHRRARRLFRQPARAARGVPGGQQQSGMDRAGARLRAGRARAPGLSVRKAGRALRGSARHVADAAVPGGVLDAGGAGSQCADRRAGRRVRGHAGNGNRIRPDDEPASRWRGLRRRAADARRRAGAGRGGRGGRTVPGGPGPAADAAGRCAAGRRGRAVGRAAAGMAGGVRDRWRACAGGVRPRVAAVGHAGGRQCRARGCHRARDAQLRGAAGPGGPGRGRTARARRPHRRPCRIVLADGARRTGGAARRVARRGDLPAARSRRAGRAAARDPVASGTGAARARRHGGAAGVARMRGDRVRHAWRRARRRAARVYRSAAGRLYAVHVRLDRRAEGRRRQSSGGRAQDPGAVRRVSDDGRRPGRAVLVARVRRVDRGDLHDAVRRRLSAVARSRGMADARCVQRPARRAARDRAQSARVVLARMGACDPARRGCAAGATAPGRDGQRDGAARGGAGMAHRDGRPRGADERVRADGKRDHVRRARRAGRRAPGRTRRADRRAAAGHHGLCARRAPATGAAAVPRRALPRRQRARERLPGPARADGRGLPARSVRRPAGRAHVSHRRPRASRRGRRAGLPRPERSPDQGARGSRRPGRGGGAAARTGRRARGGGAAVERARCAGAAPGGVHRRRPRRVRCAGHATRRGARAAARAAPRRAGASGAACAGNRAVAAQDVRRQDRPPVGVDGGAARRSRGWRRNAAAARAAGGAARRAAAGADRPGRQLLRAGRRLHPGAARRRATEPGGLDGRSAGFLRDPDPRGPGRLPATAGGAA</sequence>
<evidence type="ECO:0000313" key="3">
    <source>
        <dbReference type="Proteomes" id="UP000494174"/>
    </source>
</evidence>
<name>A0A6P2T356_BURL3</name>
<feature type="compositionally biased region" description="Basic residues" evidence="1">
    <location>
        <begin position="729"/>
        <end position="749"/>
    </location>
</feature>